<reference evidence="2 3" key="1">
    <citation type="journal article" date="2019" name="Nat. Ecol. Evol.">
        <title>Megaphylogeny resolves global patterns of mushroom evolution.</title>
        <authorList>
            <person name="Varga T."/>
            <person name="Krizsan K."/>
            <person name="Foldi C."/>
            <person name="Dima B."/>
            <person name="Sanchez-Garcia M."/>
            <person name="Sanchez-Ramirez S."/>
            <person name="Szollosi G.J."/>
            <person name="Szarkandi J.G."/>
            <person name="Papp V."/>
            <person name="Albert L."/>
            <person name="Andreopoulos W."/>
            <person name="Angelini C."/>
            <person name="Antonin V."/>
            <person name="Barry K.W."/>
            <person name="Bougher N.L."/>
            <person name="Buchanan P."/>
            <person name="Buyck B."/>
            <person name="Bense V."/>
            <person name="Catcheside P."/>
            <person name="Chovatia M."/>
            <person name="Cooper J."/>
            <person name="Damon W."/>
            <person name="Desjardin D."/>
            <person name="Finy P."/>
            <person name="Geml J."/>
            <person name="Haridas S."/>
            <person name="Hughes K."/>
            <person name="Justo A."/>
            <person name="Karasinski D."/>
            <person name="Kautmanova I."/>
            <person name="Kiss B."/>
            <person name="Kocsube S."/>
            <person name="Kotiranta H."/>
            <person name="LaButti K.M."/>
            <person name="Lechner B.E."/>
            <person name="Liimatainen K."/>
            <person name="Lipzen A."/>
            <person name="Lukacs Z."/>
            <person name="Mihaltcheva S."/>
            <person name="Morgado L.N."/>
            <person name="Niskanen T."/>
            <person name="Noordeloos M.E."/>
            <person name="Ohm R.A."/>
            <person name="Ortiz-Santana B."/>
            <person name="Ovrebo C."/>
            <person name="Racz N."/>
            <person name="Riley R."/>
            <person name="Savchenko A."/>
            <person name="Shiryaev A."/>
            <person name="Soop K."/>
            <person name="Spirin V."/>
            <person name="Szebenyi C."/>
            <person name="Tomsovsky M."/>
            <person name="Tulloss R.E."/>
            <person name="Uehling J."/>
            <person name="Grigoriev I.V."/>
            <person name="Vagvolgyi C."/>
            <person name="Papp T."/>
            <person name="Martin F.M."/>
            <person name="Miettinen O."/>
            <person name="Hibbett D.S."/>
            <person name="Nagy L.G."/>
        </authorList>
    </citation>
    <scope>NUCLEOTIDE SEQUENCE [LARGE SCALE GENOMIC DNA]</scope>
    <source>
        <strain evidence="2 3">CBS 166.37</strain>
    </source>
</reference>
<proteinExistence type="predicted"/>
<protein>
    <submittedName>
        <fullName evidence="2">Uncharacterized protein</fullName>
    </submittedName>
</protein>
<keyword evidence="1" id="KW-0472">Membrane</keyword>
<feature type="transmembrane region" description="Helical" evidence="1">
    <location>
        <begin position="12"/>
        <end position="30"/>
    </location>
</feature>
<dbReference type="AlphaFoldDB" id="A0A5C3LUF2"/>
<gene>
    <name evidence="2" type="ORF">BDQ12DRAFT_668169</name>
</gene>
<name>A0A5C3LUF2_9AGAR</name>
<keyword evidence="1" id="KW-1133">Transmembrane helix</keyword>
<sequence length="137" mass="16208">MTVRTLGYMWRSVIMALTMFLGAMYGPGILRTTDHTEREDSNNILMNEEVVERIKTSLGQNSDGNYMYEKIETRRTSRTYLARIPKHHVEIYETMKIEQLQRNYMRDSVKRAPPTVEFSVNRCCGKKLSRSTYRERE</sequence>
<accession>A0A5C3LUF2</accession>
<evidence type="ECO:0000256" key="1">
    <source>
        <dbReference type="SAM" id="Phobius"/>
    </source>
</evidence>
<keyword evidence="1" id="KW-0812">Transmembrane</keyword>
<dbReference type="Proteomes" id="UP000308652">
    <property type="component" value="Unassembled WGS sequence"/>
</dbReference>
<dbReference type="EMBL" id="ML213617">
    <property type="protein sequence ID" value="TFK36033.1"/>
    <property type="molecule type" value="Genomic_DNA"/>
</dbReference>
<evidence type="ECO:0000313" key="2">
    <source>
        <dbReference type="EMBL" id="TFK36033.1"/>
    </source>
</evidence>
<organism evidence="2 3">
    <name type="scientific">Crucibulum laeve</name>
    <dbReference type="NCBI Taxonomy" id="68775"/>
    <lineage>
        <taxon>Eukaryota</taxon>
        <taxon>Fungi</taxon>
        <taxon>Dikarya</taxon>
        <taxon>Basidiomycota</taxon>
        <taxon>Agaricomycotina</taxon>
        <taxon>Agaricomycetes</taxon>
        <taxon>Agaricomycetidae</taxon>
        <taxon>Agaricales</taxon>
        <taxon>Agaricineae</taxon>
        <taxon>Nidulariaceae</taxon>
        <taxon>Crucibulum</taxon>
    </lineage>
</organism>
<evidence type="ECO:0000313" key="3">
    <source>
        <dbReference type="Proteomes" id="UP000308652"/>
    </source>
</evidence>
<keyword evidence="3" id="KW-1185">Reference proteome</keyword>